<reference evidence="4" key="1">
    <citation type="submission" date="2021-03" db="EMBL/GenBank/DDBJ databases">
        <title>Antimicrobial resistance genes in bacteria isolated from Japanese honey, and their potential for conferring macrolide and lincosamide resistance in the American foulbrood pathogen Paenibacillus larvae.</title>
        <authorList>
            <person name="Okamoto M."/>
            <person name="Kumagai M."/>
            <person name="Kanamori H."/>
            <person name="Takamatsu D."/>
        </authorList>
    </citation>
    <scope>NUCLEOTIDE SEQUENCE</scope>
    <source>
        <strain evidence="4">J40TS1</strain>
    </source>
</reference>
<comment type="similarity">
    <text evidence="1">Belongs to the DedA family.</text>
</comment>
<keyword evidence="2" id="KW-1133">Transmembrane helix</keyword>
<sequence>MDLIGVVERLFHEYGYLVLLIGLPLDFIALPIPPGNSTLTYTGFLASKDVLHGLSAIIAALAGSIIGITITYMIGYKVGMPVIERYGRWLFLKPEIVEKTRYYYDKYGNRLLLLSFFIPGVRQFIGYFIGIIRVPYQKVLPYAYIGAALWIIAFFSIGYFFGENWKYIFNIAEQYLKYFFIGVAVLVGGWLLVQAQRAKGSRSNREDKEH</sequence>
<dbReference type="AlphaFoldDB" id="A0A919YTL1"/>
<dbReference type="Pfam" id="PF09335">
    <property type="entry name" value="VTT_dom"/>
    <property type="match status" value="1"/>
</dbReference>
<protein>
    <submittedName>
        <fullName evidence="4">Alkaline phosphatase</fullName>
    </submittedName>
</protein>
<feature type="transmembrane region" description="Helical" evidence="2">
    <location>
        <begin position="111"/>
        <end position="130"/>
    </location>
</feature>
<evidence type="ECO:0000256" key="1">
    <source>
        <dbReference type="ARBA" id="ARBA00010792"/>
    </source>
</evidence>
<dbReference type="RefSeq" id="WP_213518157.1">
    <property type="nucleotide sequence ID" value="NZ_BOSE01000007.1"/>
</dbReference>
<dbReference type="InterPro" id="IPR032816">
    <property type="entry name" value="VTT_dom"/>
</dbReference>
<dbReference type="PANTHER" id="PTHR42709:SF9">
    <property type="entry name" value="ALKALINE PHOSPHATASE LIKE PROTEIN"/>
    <property type="match status" value="1"/>
</dbReference>
<keyword evidence="5" id="KW-1185">Reference proteome</keyword>
<feature type="transmembrane region" description="Helical" evidence="2">
    <location>
        <begin position="142"/>
        <end position="162"/>
    </location>
</feature>
<comment type="caution">
    <text evidence="4">The sequence shown here is derived from an EMBL/GenBank/DDBJ whole genome shotgun (WGS) entry which is preliminary data.</text>
</comment>
<evidence type="ECO:0000259" key="3">
    <source>
        <dbReference type="Pfam" id="PF09335"/>
    </source>
</evidence>
<evidence type="ECO:0000313" key="5">
    <source>
        <dbReference type="Proteomes" id="UP000683139"/>
    </source>
</evidence>
<feature type="transmembrane region" description="Helical" evidence="2">
    <location>
        <begin position="53"/>
        <end position="74"/>
    </location>
</feature>
<evidence type="ECO:0000256" key="2">
    <source>
        <dbReference type="SAM" id="Phobius"/>
    </source>
</evidence>
<keyword evidence="2" id="KW-0472">Membrane</keyword>
<dbReference type="EMBL" id="BOSE01000007">
    <property type="protein sequence ID" value="GIP18134.1"/>
    <property type="molecule type" value="Genomic_DNA"/>
</dbReference>
<accession>A0A919YTL1</accession>
<dbReference type="PANTHER" id="PTHR42709">
    <property type="entry name" value="ALKALINE PHOSPHATASE LIKE PROTEIN"/>
    <property type="match status" value="1"/>
</dbReference>
<feature type="transmembrane region" description="Helical" evidence="2">
    <location>
        <begin position="174"/>
        <end position="193"/>
    </location>
</feature>
<evidence type="ECO:0000313" key="4">
    <source>
        <dbReference type="EMBL" id="GIP18134.1"/>
    </source>
</evidence>
<gene>
    <name evidence="4" type="primary">dedA</name>
    <name evidence="4" type="ORF">J40TS1_37760</name>
</gene>
<name>A0A919YTL1_9BACL</name>
<dbReference type="GO" id="GO:0005886">
    <property type="term" value="C:plasma membrane"/>
    <property type="evidence" value="ECO:0007669"/>
    <property type="project" value="TreeGrafter"/>
</dbReference>
<dbReference type="Proteomes" id="UP000683139">
    <property type="component" value="Unassembled WGS sequence"/>
</dbReference>
<feature type="domain" description="VTT" evidence="3">
    <location>
        <begin position="35"/>
        <end position="159"/>
    </location>
</feature>
<organism evidence="4 5">
    <name type="scientific">Paenibacillus montaniterrae</name>
    <dbReference type="NCBI Taxonomy" id="429341"/>
    <lineage>
        <taxon>Bacteria</taxon>
        <taxon>Bacillati</taxon>
        <taxon>Bacillota</taxon>
        <taxon>Bacilli</taxon>
        <taxon>Bacillales</taxon>
        <taxon>Paenibacillaceae</taxon>
        <taxon>Paenibacillus</taxon>
    </lineage>
</organism>
<keyword evidence="2" id="KW-0812">Transmembrane</keyword>
<dbReference type="InterPro" id="IPR051311">
    <property type="entry name" value="DedA_domain"/>
</dbReference>
<feature type="transmembrane region" description="Helical" evidence="2">
    <location>
        <begin position="14"/>
        <end position="32"/>
    </location>
</feature>
<proteinExistence type="inferred from homology"/>